<dbReference type="EMBL" id="LQBK01000004">
    <property type="protein sequence ID" value="KUG61492.1"/>
    <property type="molecule type" value="Genomic_DNA"/>
</dbReference>
<evidence type="ECO:0000313" key="7">
    <source>
        <dbReference type="Proteomes" id="UP000053512"/>
    </source>
</evidence>
<evidence type="ECO:0008006" key="8">
    <source>
        <dbReference type="Google" id="ProtNLM"/>
    </source>
</evidence>
<dbReference type="PROSITE" id="PS51194">
    <property type="entry name" value="HELICASE_CTER"/>
    <property type="match status" value="1"/>
</dbReference>
<evidence type="ECO:0000313" key="6">
    <source>
        <dbReference type="EMBL" id="KUG61492.1"/>
    </source>
</evidence>
<dbReference type="GO" id="GO:0006289">
    <property type="term" value="P:nucleotide-excision repair"/>
    <property type="evidence" value="ECO:0007669"/>
    <property type="project" value="TreeGrafter"/>
</dbReference>
<keyword evidence="1" id="KW-0547">Nucleotide-binding</keyword>
<dbReference type="InterPro" id="IPR014001">
    <property type="entry name" value="Helicase_ATP-bd"/>
</dbReference>
<dbReference type="PANTHER" id="PTHR47957">
    <property type="entry name" value="ATP-DEPENDENT HELICASE HRQ1"/>
    <property type="match status" value="1"/>
</dbReference>
<dbReference type="Pfam" id="PF09369">
    <property type="entry name" value="MZB"/>
    <property type="match status" value="1"/>
</dbReference>
<dbReference type="RefSeq" id="WP_058872908.1">
    <property type="nucleotide sequence ID" value="NZ_LQBK01000004.1"/>
</dbReference>
<dbReference type="OrthoDB" id="3197455at2"/>
<dbReference type="Proteomes" id="UP000053512">
    <property type="component" value="Unassembled WGS sequence"/>
</dbReference>
<gene>
    <name evidence="6" type="ORF">AVL61_00765</name>
</gene>
<evidence type="ECO:0000259" key="4">
    <source>
        <dbReference type="PROSITE" id="PS51192"/>
    </source>
</evidence>
<dbReference type="SMART" id="SM00490">
    <property type="entry name" value="HELICc"/>
    <property type="match status" value="1"/>
</dbReference>
<dbReference type="SUPFAM" id="SSF52540">
    <property type="entry name" value="P-loop containing nucleoside triphosphate hydrolases"/>
    <property type="match status" value="2"/>
</dbReference>
<dbReference type="InterPro" id="IPR011545">
    <property type="entry name" value="DEAD/DEAH_box_helicase_dom"/>
</dbReference>
<evidence type="ECO:0000256" key="1">
    <source>
        <dbReference type="ARBA" id="ARBA00022741"/>
    </source>
</evidence>
<dbReference type="GO" id="GO:0005524">
    <property type="term" value="F:ATP binding"/>
    <property type="evidence" value="ECO:0007669"/>
    <property type="project" value="UniProtKB-KW"/>
</dbReference>
<evidence type="ECO:0000259" key="5">
    <source>
        <dbReference type="PROSITE" id="PS51194"/>
    </source>
</evidence>
<dbReference type="GO" id="GO:0003676">
    <property type="term" value="F:nucleic acid binding"/>
    <property type="evidence" value="ECO:0007669"/>
    <property type="project" value="InterPro"/>
</dbReference>
<dbReference type="InterPro" id="IPR018973">
    <property type="entry name" value="MZB"/>
</dbReference>
<dbReference type="SMART" id="SM00487">
    <property type="entry name" value="DEXDc"/>
    <property type="match status" value="1"/>
</dbReference>
<dbReference type="PANTHER" id="PTHR47957:SF3">
    <property type="entry name" value="ATP-DEPENDENT HELICASE HRQ1"/>
    <property type="match status" value="1"/>
</dbReference>
<feature type="domain" description="Helicase ATP-binding" evidence="4">
    <location>
        <begin position="99"/>
        <end position="320"/>
    </location>
</feature>
<dbReference type="InterPro" id="IPR027417">
    <property type="entry name" value="P-loop_NTPase"/>
</dbReference>
<keyword evidence="2" id="KW-0067">ATP-binding</keyword>
<dbReference type="GO" id="GO:0036297">
    <property type="term" value="P:interstrand cross-link repair"/>
    <property type="evidence" value="ECO:0007669"/>
    <property type="project" value="TreeGrafter"/>
</dbReference>
<dbReference type="InterPro" id="IPR001650">
    <property type="entry name" value="Helicase_C-like"/>
</dbReference>
<dbReference type="Pfam" id="PF00270">
    <property type="entry name" value="DEAD"/>
    <property type="match status" value="1"/>
</dbReference>
<protein>
    <recommendedName>
        <fullName evidence="8">DEAD/DEAH box helicase</fullName>
    </recommendedName>
</protein>
<keyword evidence="3" id="KW-0175">Coiled coil</keyword>
<reference evidence="7" key="1">
    <citation type="submission" date="2015-12" db="EMBL/GenBank/DDBJ databases">
        <authorList>
            <person name="Nair G.R."/>
            <person name="Kaur G."/>
            <person name="Mayilraj S."/>
        </authorList>
    </citation>
    <scope>NUCLEOTIDE SEQUENCE [LARGE SCALE GENOMIC DNA]</scope>
    <source>
        <strain evidence="7">CD08_4</strain>
    </source>
</reference>
<feature type="domain" description="Helicase C-terminal" evidence="5">
    <location>
        <begin position="987"/>
        <end position="1149"/>
    </location>
</feature>
<accession>A0A0W8INH4</accession>
<dbReference type="Pfam" id="PF00271">
    <property type="entry name" value="Helicase_C"/>
    <property type="match status" value="1"/>
</dbReference>
<comment type="caution">
    <text evidence="6">The sequence shown here is derived from an EMBL/GenBank/DDBJ whole genome shotgun (WGS) entry which is preliminary data.</text>
</comment>
<sequence length="2128" mass="233959">MAELLPSLAARNLQQGLTDYLSTTFSLTDVEARAEFEEFLADEQHGLFQGPFVRTRLPFQAAIERWRDLLDWLPSWFTPYGHQAAAFRRLSSKPDAASSSDFRRPDPTLVVTGTGSGKTEAFLMPLIDHVLRAQARGVEGIKALILYPMNALANDQASRLAKLIGDNPDLAGVRAALYTGQNGPSRTKVSGDGLITDRGVMHDDPPDILLTNYKMLDMLLLRPADAAMWQRSSTSLQYVVLDEFHTYDGAQGTDVAMLLRRLGLALKSGWPEDLTGAPYGLTEEDRERPLGRVTPVATSATLGAKGEPSTMLDFARTVFGEEFSPDAVVTESRDSVEEWCAGSAAVGSTESRAALAEIVGRIEELNGAVAEAMEEAENPVEAVVPILARDVFGLGAVGTSATDLPLDAVRAHPLVRAVLEHTQDAISLRELADKIFPTGMAPRLNREEVQEFLSHVVAFLSHLRFLHERSAPTVETHLWTRELTRVDKAVDATSRFRWGDDGVTDAAEDGTDAQTLWLPAIFCRHCGRSGWGTVLKPTGEDLDADLSGIRRAAAHDDPRFRPLIYAPIEAQRASTASSDAGPGEEQLPGLRWFDARNRTLLVEAPDPDSEAVLNGEILPVLTLAGPDVDDDAKDDVCPVCLTRDSIRFLGSAVATMLSVTISNLFSAAGLDAAEKKALVFTDSVQDAAHRAGFVQARSHVLTLRTALHRALDEGTTTLQELVDRLVQQAGDAGERYQLIPPVLADRKEFKDFWEKPKPPPRARRRVLDRLLFDAALEFGLQSRIGRTLELTGAVSAETDAEGSPAVLLSIARKAYESTATQQFLEAQEVSDAALLQWARGTLERIRVQGGIHHGWLNKYIQEDGNRWSLWGGRNRSVGMPAFPAGRPAPSFPRVGKTQGKDQAFDAVTTSRSWYARWASRTLGVPAADGAFLAKNLLAELHTELILQASTTKNGATVYSIPPGRVLLRSTESPRHLVCEVCRVQTPGSDTVVDQLDGAPCLQNTCPGTLEAQEIEPNYYRNLYSSSDLRRVVAREHTSLLKDEKRLAYEDHFRNSADHPDAPNVLVATPTLEMGIDIGDLSCVMLASLPTSVSSYIQRVGRAGRLTGNALILAFVRGRGQHLPKLHDPLSVINGDVRPPATYLNAEEILRRQYLARLADLLALDLQAPHPSRPTDVFSESDTSFLTALARLADESSAELLPEFLAAFSPLLSEEAARGLQDWTEPDETGCSPLRHRLLDALRRWTRDRDELRHRKQRIEESLDELREVAARPTATDEEVRALRSAEAALRRVRGQLSDHEVKEYWISAMERYGLLPNYTLVDDSVSLDVGVSWQDPDTMEFNSDRLEYRRGAASALTELAPGSTFYAQGLEVLIDAVDLGPEQSRVVRWQLCPACGWVNERVSEGVRVSNCARCQTPDIADTSQDLSVVPLAKVSAEVRRDEATINDTVDQRRTAVYSVAALADVVEKNVASRWFVEQNGFGVESLRSVDLRWLNMGRGDKKGLERYVAGRPFRAPLFRVCEYCGKLDNATRRNSRSEHRAWCVHATAAEEQTLTVALGRQLTTQGVLLFLPDYITAADSTSLPSLTSALLMGVRTVLGGEPDHLDIVPVSVGTSDGPRDGLLLHDTVPGGTGYLAGFASQEKVWDLLETAWQTVRDCPCRLENRLACHRCLLPFTRPWEMDRTSRATAERQLLQLLAATDRVSELSGEPRLGDWTVQHARLKTPETESHLEVRFREALAKRLATMGVSVQRTPGMYGDMLTFAFSGSPHTWTLEAQKLLPQAGTRPDFVLSTADFNIPDVAIYTDGYAFHATAAHNRVADDSQKRQALREHGIISWAVTDQDLNRFEDDAAEDPEPEWFRAQLTPKLMQDYTLVPDVVRAVPRNAVDRLLSWIRHPVRKDWAALADVVGLHLLSKPVKTDRERRLSWGRELLGEPAAPAPEGLDVAWAWTHGAVSAVFTGSPKNPSGITADLVLDDTSTGLAQPSQHEDWQMWLHLSTLLAFKTSGLTVTTAFLVDAQAPTAPPSSFPDIALTPEWQDVLKDALDEEKELLEPLAAVDAIGVPELGYELSGEPIDIAWPDLQIGVLLDAEDGDARMAVLEAEGWTVVEPTVESVKAAVAPHLVKDNA</sequence>
<proteinExistence type="predicted"/>
<dbReference type="PROSITE" id="PS51192">
    <property type="entry name" value="HELICASE_ATP_BIND_1"/>
    <property type="match status" value="1"/>
</dbReference>
<evidence type="ECO:0000256" key="3">
    <source>
        <dbReference type="SAM" id="Coils"/>
    </source>
</evidence>
<dbReference type="GO" id="GO:0043138">
    <property type="term" value="F:3'-5' DNA helicase activity"/>
    <property type="evidence" value="ECO:0007669"/>
    <property type="project" value="TreeGrafter"/>
</dbReference>
<evidence type="ECO:0000256" key="2">
    <source>
        <dbReference type="ARBA" id="ARBA00022840"/>
    </source>
</evidence>
<feature type="coiled-coil region" evidence="3">
    <location>
        <begin position="1241"/>
        <end position="1302"/>
    </location>
</feature>
<name>A0A0W8INH4_KOCRO</name>
<dbReference type="Gene3D" id="3.40.50.300">
    <property type="entry name" value="P-loop containing nucleotide triphosphate hydrolases"/>
    <property type="match status" value="2"/>
</dbReference>
<organism evidence="6 7">
    <name type="scientific">Kocuria rosea subsp. polaris</name>
    <dbReference type="NCBI Taxonomy" id="136273"/>
    <lineage>
        <taxon>Bacteria</taxon>
        <taxon>Bacillati</taxon>
        <taxon>Actinomycetota</taxon>
        <taxon>Actinomycetes</taxon>
        <taxon>Micrococcales</taxon>
        <taxon>Micrococcaceae</taxon>
        <taxon>Kocuria</taxon>
    </lineage>
</organism>